<keyword evidence="2" id="KW-1185">Reference proteome</keyword>
<dbReference type="Proteomes" id="UP000253083">
    <property type="component" value="Unassembled WGS sequence"/>
</dbReference>
<name>A0A395JMB4_9GAMM</name>
<accession>A0A395JMB4</accession>
<dbReference type="InParanoid" id="A0A395JMB4"/>
<evidence type="ECO:0000313" key="1">
    <source>
        <dbReference type="EMBL" id="RBP52784.1"/>
    </source>
</evidence>
<reference evidence="1 2" key="1">
    <citation type="submission" date="2018-06" db="EMBL/GenBank/DDBJ databases">
        <title>Genomic Encyclopedia of Type Strains, Phase IV (KMG-IV): sequencing the most valuable type-strain genomes for metagenomic binning, comparative biology and taxonomic classification.</title>
        <authorList>
            <person name="Goeker M."/>
        </authorList>
    </citation>
    <scope>NUCLEOTIDE SEQUENCE [LARGE SCALE GENOMIC DNA]</scope>
    <source>
        <strain evidence="1 2">DSM 24032</strain>
    </source>
</reference>
<dbReference type="EMBL" id="QNRT01000001">
    <property type="protein sequence ID" value="RBP52784.1"/>
    <property type="molecule type" value="Genomic_DNA"/>
</dbReference>
<protein>
    <submittedName>
        <fullName evidence="1">Uncharacterized protein</fullName>
    </submittedName>
</protein>
<dbReference type="AlphaFoldDB" id="A0A395JMB4"/>
<organism evidence="1 2">
    <name type="scientific">Arenicella xantha</name>
    <dbReference type="NCBI Taxonomy" id="644221"/>
    <lineage>
        <taxon>Bacteria</taxon>
        <taxon>Pseudomonadati</taxon>
        <taxon>Pseudomonadota</taxon>
        <taxon>Gammaproteobacteria</taxon>
        <taxon>Arenicellales</taxon>
        <taxon>Arenicellaceae</taxon>
        <taxon>Arenicella</taxon>
    </lineage>
</organism>
<gene>
    <name evidence="1" type="ORF">DFR28_101168</name>
</gene>
<sequence length="126" mass="13728">MPSLKKQVLQQVKEAQASKHRLDSHAQQLKQTVVDIAKSPSAFLGYFSVGAMTGWLATKPVNKTYKVNVMNDADLADASRTSTPSEPIFNQLSHQLISAGSALAIAELSRQLETCMHKEQQSSGTE</sequence>
<dbReference type="RefSeq" id="WP_113952406.1">
    <property type="nucleotide sequence ID" value="NZ_QNRT01000001.1"/>
</dbReference>
<evidence type="ECO:0000313" key="2">
    <source>
        <dbReference type="Proteomes" id="UP000253083"/>
    </source>
</evidence>
<comment type="caution">
    <text evidence="1">The sequence shown here is derived from an EMBL/GenBank/DDBJ whole genome shotgun (WGS) entry which is preliminary data.</text>
</comment>
<proteinExistence type="predicted"/>